<dbReference type="AlphaFoldDB" id="A0A232ERP5"/>
<dbReference type="EMBL" id="NNAY01002581">
    <property type="protein sequence ID" value="OXU21002.1"/>
    <property type="molecule type" value="Genomic_DNA"/>
</dbReference>
<dbReference type="STRING" id="543379.A0A232ERP5"/>
<evidence type="ECO:0000256" key="2">
    <source>
        <dbReference type="ARBA" id="ARBA00043942"/>
    </source>
</evidence>
<comment type="similarity">
    <text evidence="1">Belongs to the UPF0545 family.</text>
</comment>
<comment type="caution">
    <text evidence="5">The sequence shown here is derived from an EMBL/GenBank/DDBJ whole genome shotgun (WGS) entry which is preliminary data.</text>
</comment>
<proteinExistence type="inferred from homology"/>
<dbReference type="PANTHER" id="PTHR28052:SF1">
    <property type="entry name" value="UPF0545 PROTEIN C22ORF39"/>
    <property type="match status" value="1"/>
</dbReference>
<keyword evidence="6" id="KW-1185">Reference proteome</keyword>
<reference evidence="5 6" key="1">
    <citation type="journal article" date="2017" name="Curr. Biol.">
        <title>The Evolution of Venom by Co-option of Single-Copy Genes.</title>
        <authorList>
            <person name="Martinson E.O."/>
            <person name="Mrinalini"/>
            <person name="Kelkar Y.D."/>
            <person name="Chang C.H."/>
            <person name="Werren J.H."/>
        </authorList>
    </citation>
    <scope>NUCLEOTIDE SEQUENCE [LARGE SCALE GENOMIC DNA]</scope>
    <source>
        <strain evidence="5 6">Alberta</strain>
        <tissue evidence="5">Whole body</tissue>
    </source>
</reference>
<gene>
    <name evidence="5" type="ORF">TSAR_005661</name>
</gene>
<evidence type="ECO:0000256" key="4">
    <source>
        <dbReference type="ARBA" id="ARBA00044235"/>
    </source>
</evidence>
<dbReference type="GO" id="GO:0043083">
    <property type="term" value="C:synaptic cleft"/>
    <property type="evidence" value="ECO:0007669"/>
    <property type="project" value="UniProtKB-SubCell"/>
</dbReference>
<evidence type="ECO:0000313" key="5">
    <source>
        <dbReference type="EMBL" id="OXU21002.1"/>
    </source>
</evidence>
<dbReference type="PANTHER" id="PTHR28052">
    <property type="entry name" value="UPF0545 PROTEIN C22ORF39"/>
    <property type="match status" value="1"/>
</dbReference>
<evidence type="ECO:0000313" key="6">
    <source>
        <dbReference type="Proteomes" id="UP000215335"/>
    </source>
</evidence>
<organism evidence="5 6">
    <name type="scientific">Trichomalopsis sarcophagae</name>
    <dbReference type="NCBI Taxonomy" id="543379"/>
    <lineage>
        <taxon>Eukaryota</taxon>
        <taxon>Metazoa</taxon>
        <taxon>Ecdysozoa</taxon>
        <taxon>Arthropoda</taxon>
        <taxon>Hexapoda</taxon>
        <taxon>Insecta</taxon>
        <taxon>Pterygota</taxon>
        <taxon>Neoptera</taxon>
        <taxon>Endopterygota</taxon>
        <taxon>Hymenoptera</taxon>
        <taxon>Apocrita</taxon>
        <taxon>Proctotrupomorpha</taxon>
        <taxon>Chalcidoidea</taxon>
        <taxon>Pteromalidae</taxon>
        <taxon>Pteromalinae</taxon>
        <taxon>Trichomalopsis</taxon>
    </lineage>
</organism>
<comment type="subcellular location">
    <subcellularLocation>
        <location evidence="2">Synaptic cleft</location>
    </subcellularLocation>
</comment>
<dbReference type="InterPro" id="IPR021475">
    <property type="entry name" value="Pants/Emi1-like"/>
</dbReference>
<protein>
    <recommendedName>
        <fullName evidence="3">Synaptic plasticity regulator PANTS</fullName>
    </recommendedName>
    <alternativeName>
        <fullName evidence="4">Plasticity-associated neural transcript short</fullName>
    </alternativeName>
</protein>
<dbReference type="OrthoDB" id="5946508at2759"/>
<dbReference type="Pfam" id="PF11326">
    <property type="entry name" value="PANTS-like"/>
    <property type="match status" value="1"/>
</dbReference>
<sequence length="148" mass="18148">MPEEESIKKSHPDEFLIRPCHLYKEEFHECERPKGRFHQYFIYGDYLDCNQWQKDIKNCNLWKESGDEQAYEELIASERKRRFERLKPHYQNDVWKKRDKPPENWNAPLPEWFEERNKNSYLAIKARDIRNGTVDDFDMKIYNACSIL</sequence>
<dbReference type="Proteomes" id="UP000215335">
    <property type="component" value="Unassembled WGS sequence"/>
</dbReference>
<accession>A0A232ERP5</accession>
<evidence type="ECO:0000256" key="3">
    <source>
        <dbReference type="ARBA" id="ARBA00044072"/>
    </source>
</evidence>
<evidence type="ECO:0000256" key="1">
    <source>
        <dbReference type="ARBA" id="ARBA00006412"/>
    </source>
</evidence>
<name>A0A232ERP5_9HYME</name>